<dbReference type="Pfam" id="PF00083">
    <property type="entry name" value="Sugar_tr"/>
    <property type="match status" value="1"/>
</dbReference>
<organism evidence="11 12">
    <name type="scientific">Marssonina brunnea f. sp. multigermtubi (strain MB_m1)</name>
    <name type="common">Marssonina leaf spot fungus</name>
    <dbReference type="NCBI Taxonomy" id="1072389"/>
    <lineage>
        <taxon>Eukaryota</taxon>
        <taxon>Fungi</taxon>
        <taxon>Dikarya</taxon>
        <taxon>Ascomycota</taxon>
        <taxon>Pezizomycotina</taxon>
        <taxon>Leotiomycetes</taxon>
        <taxon>Helotiales</taxon>
        <taxon>Drepanopezizaceae</taxon>
        <taxon>Drepanopeziza</taxon>
    </lineage>
</organism>
<dbReference type="AlphaFoldDB" id="K1WVR7"/>
<feature type="domain" description="Major facilitator superfamily (MFS) profile" evidence="10">
    <location>
        <begin position="113"/>
        <end position="575"/>
    </location>
</feature>
<feature type="transmembrane region" description="Helical" evidence="9">
    <location>
        <begin position="551"/>
        <end position="571"/>
    </location>
</feature>
<reference evidence="11 12" key="1">
    <citation type="journal article" date="2012" name="BMC Genomics">
        <title>Sequencing the genome of Marssonina brunnea reveals fungus-poplar co-evolution.</title>
        <authorList>
            <person name="Zhu S."/>
            <person name="Cao Y.-Z."/>
            <person name="Jiang C."/>
            <person name="Tan B.-Y."/>
            <person name="Wang Z."/>
            <person name="Feng S."/>
            <person name="Zhang L."/>
            <person name="Su X.-H."/>
            <person name="Brejova B."/>
            <person name="Vinar T."/>
            <person name="Xu M."/>
            <person name="Wang M.-X."/>
            <person name="Zhang S.-G."/>
            <person name="Huang M.-R."/>
            <person name="Wu R."/>
            <person name="Zhou Y."/>
        </authorList>
    </citation>
    <scope>NUCLEOTIDE SEQUENCE [LARGE SCALE GENOMIC DNA]</scope>
    <source>
        <strain evidence="11 12">MB_m1</strain>
    </source>
</reference>
<dbReference type="HOGENOM" id="CLU_001265_30_12_1"/>
<dbReference type="PROSITE" id="PS50850">
    <property type="entry name" value="MFS"/>
    <property type="match status" value="1"/>
</dbReference>
<keyword evidence="3 7" id="KW-0813">Transport</keyword>
<name>K1WVR7_MARBU</name>
<keyword evidence="5 9" id="KW-1133">Transmembrane helix</keyword>
<evidence type="ECO:0000256" key="1">
    <source>
        <dbReference type="ARBA" id="ARBA00004141"/>
    </source>
</evidence>
<dbReference type="InterPro" id="IPR003663">
    <property type="entry name" value="Sugar/inositol_transpt"/>
</dbReference>
<dbReference type="PANTHER" id="PTHR48022">
    <property type="entry name" value="PLASTIDIC GLUCOSE TRANSPORTER 4"/>
    <property type="match status" value="1"/>
</dbReference>
<evidence type="ECO:0000256" key="6">
    <source>
        <dbReference type="ARBA" id="ARBA00023136"/>
    </source>
</evidence>
<proteinExistence type="inferred from homology"/>
<dbReference type="SUPFAM" id="SSF103473">
    <property type="entry name" value="MFS general substrate transporter"/>
    <property type="match status" value="1"/>
</dbReference>
<dbReference type="eggNOG" id="KOG0254">
    <property type="taxonomic scope" value="Eukaryota"/>
</dbReference>
<feature type="compositionally biased region" description="Basic and acidic residues" evidence="8">
    <location>
        <begin position="8"/>
        <end position="52"/>
    </location>
</feature>
<feature type="transmembrane region" description="Helical" evidence="9">
    <location>
        <begin position="450"/>
        <end position="470"/>
    </location>
</feature>
<dbReference type="InterPro" id="IPR050360">
    <property type="entry name" value="MFS_Sugar_Transporters"/>
</dbReference>
<sequence length="612" mass="67938">MLRRKSVRRESVGRESVGRESVRRESVGRESVGRESVGRESVRRESVREESISRPVVEDDEITPANPTPQTGASRVESLSSGEIVSANPTVALDSYGPTGIRGLVSSRYVLLCTTCSALGGLLFGYDQGVISGILRMPQFLDQFPEVSDKDSRKALNIGVMTGMIELGALLGAFNEGWIADKISRRYSIILAVSIFTLGSALQTFSKNYEMLVGVRFVGGIGVGMLSMVVPLYISEISPPELRGSLITFQELNIVFGIIISFWLTYFTRSLKDNLPWQVPFCLQIIPGLLLAAGATWLLPFSPRWLASKGKENQALAVLAELRRLPDSDPRVQREWVGIIAESTFQKQILEQRHPNLAAKTWCNRLKLEFASWMDCFKSGCLSRTHVGAGLMFFQQFVGINALVYYSPSLYKTIGHKYKNQLIISGSLNISQFVGVLLSIWGIDRFGRRSILLWGSMCMLICLTVIATMVGKFSSDWPSHILPSWFCVGLLFFYMMCFGASWGPVPWAIPTEIFPSSLRAKGVAISTCSNWLCNFIVGLVTPLLIEKTGFGTFVFFAVTCFASLVWTYCIVPETKGKLLEQMDEVFGDRANDAESELKGAILLQTRERTNTD</sequence>
<evidence type="ECO:0000313" key="12">
    <source>
        <dbReference type="Proteomes" id="UP000006753"/>
    </source>
</evidence>
<feature type="compositionally biased region" description="Polar residues" evidence="8">
    <location>
        <begin position="68"/>
        <end position="80"/>
    </location>
</feature>
<dbReference type="InterPro" id="IPR005829">
    <property type="entry name" value="Sugar_transporter_CS"/>
</dbReference>
<feature type="region of interest" description="Disordered" evidence="8">
    <location>
        <begin position="1"/>
        <end position="80"/>
    </location>
</feature>
<dbReference type="InterPro" id="IPR020846">
    <property type="entry name" value="MFS_dom"/>
</dbReference>
<dbReference type="PRINTS" id="PR00171">
    <property type="entry name" value="SUGRTRNSPORT"/>
</dbReference>
<evidence type="ECO:0000259" key="10">
    <source>
        <dbReference type="PROSITE" id="PS50850"/>
    </source>
</evidence>
<gene>
    <name evidence="11" type="ORF">MBM_09002</name>
</gene>
<feature type="transmembrane region" description="Helical" evidence="9">
    <location>
        <begin position="211"/>
        <end position="234"/>
    </location>
</feature>
<dbReference type="NCBIfam" id="TIGR00879">
    <property type="entry name" value="SP"/>
    <property type="match status" value="1"/>
</dbReference>
<evidence type="ECO:0000256" key="9">
    <source>
        <dbReference type="SAM" id="Phobius"/>
    </source>
</evidence>
<evidence type="ECO:0000313" key="11">
    <source>
        <dbReference type="EMBL" id="EKD12773.1"/>
    </source>
</evidence>
<accession>K1WVR7</accession>
<dbReference type="Gene3D" id="1.20.1250.20">
    <property type="entry name" value="MFS general substrate transporter like domains"/>
    <property type="match status" value="1"/>
</dbReference>
<feature type="transmembrane region" description="Helical" evidence="9">
    <location>
        <begin position="278"/>
        <end position="299"/>
    </location>
</feature>
<evidence type="ECO:0000256" key="5">
    <source>
        <dbReference type="ARBA" id="ARBA00022989"/>
    </source>
</evidence>
<feature type="transmembrane region" description="Helical" evidence="9">
    <location>
        <begin position="109"/>
        <end position="135"/>
    </location>
</feature>
<feature type="transmembrane region" description="Helical" evidence="9">
    <location>
        <begin position="155"/>
        <end position="175"/>
    </location>
</feature>
<feature type="transmembrane region" description="Helical" evidence="9">
    <location>
        <begin position="523"/>
        <end position="545"/>
    </location>
</feature>
<feature type="transmembrane region" description="Helical" evidence="9">
    <location>
        <begin position="187"/>
        <end position="205"/>
    </location>
</feature>
<evidence type="ECO:0000256" key="4">
    <source>
        <dbReference type="ARBA" id="ARBA00022692"/>
    </source>
</evidence>
<dbReference type="GO" id="GO:0016020">
    <property type="term" value="C:membrane"/>
    <property type="evidence" value="ECO:0007669"/>
    <property type="project" value="UniProtKB-SubCell"/>
</dbReference>
<evidence type="ECO:0000256" key="7">
    <source>
        <dbReference type="RuleBase" id="RU003346"/>
    </source>
</evidence>
<feature type="transmembrane region" description="Helical" evidence="9">
    <location>
        <begin position="246"/>
        <end position="266"/>
    </location>
</feature>
<dbReference type="PANTHER" id="PTHR48022:SF14">
    <property type="entry name" value="MAJOR FACILITATOR SUPERFAMILY (MFS) PROFILE DOMAIN-CONTAINING PROTEIN-RELATED"/>
    <property type="match status" value="1"/>
</dbReference>
<dbReference type="InParanoid" id="K1WVR7"/>
<evidence type="ECO:0000256" key="2">
    <source>
        <dbReference type="ARBA" id="ARBA00010992"/>
    </source>
</evidence>
<dbReference type="OrthoDB" id="8120565at2759"/>
<keyword evidence="4 9" id="KW-0812">Transmembrane</keyword>
<dbReference type="KEGG" id="mbe:MBM_09002"/>
<dbReference type="FunFam" id="1.20.1250.20:FF:000026">
    <property type="entry name" value="MFS quinate transporter QutD"/>
    <property type="match status" value="1"/>
</dbReference>
<feature type="transmembrane region" description="Helical" evidence="9">
    <location>
        <begin position="387"/>
        <end position="407"/>
    </location>
</feature>
<dbReference type="PROSITE" id="PS00217">
    <property type="entry name" value="SUGAR_TRANSPORT_2"/>
    <property type="match status" value="1"/>
</dbReference>
<dbReference type="EMBL" id="JH921454">
    <property type="protein sequence ID" value="EKD12773.1"/>
    <property type="molecule type" value="Genomic_DNA"/>
</dbReference>
<dbReference type="InterPro" id="IPR005828">
    <property type="entry name" value="MFS_sugar_transport-like"/>
</dbReference>
<dbReference type="Proteomes" id="UP000006753">
    <property type="component" value="Unassembled WGS sequence"/>
</dbReference>
<evidence type="ECO:0000256" key="8">
    <source>
        <dbReference type="SAM" id="MobiDB-lite"/>
    </source>
</evidence>
<comment type="similarity">
    <text evidence="2 7">Belongs to the major facilitator superfamily. Sugar transporter (TC 2.A.1.1) family.</text>
</comment>
<dbReference type="PROSITE" id="PS00216">
    <property type="entry name" value="SUGAR_TRANSPORT_1"/>
    <property type="match status" value="1"/>
</dbReference>
<evidence type="ECO:0000256" key="3">
    <source>
        <dbReference type="ARBA" id="ARBA00022448"/>
    </source>
</evidence>
<keyword evidence="6 9" id="KW-0472">Membrane</keyword>
<dbReference type="OMA" id="NNWPAHR"/>
<dbReference type="InterPro" id="IPR036259">
    <property type="entry name" value="MFS_trans_sf"/>
</dbReference>
<comment type="subcellular location">
    <subcellularLocation>
        <location evidence="1">Membrane</location>
        <topology evidence="1">Multi-pass membrane protein</topology>
    </subcellularLocation>
</comment>
<feature type="transmembrane region" description="Helical" evidence="9">
    <location>
        <begin position="422"/>
        <end position="443"/>
    </location>
</feature>
<protein>
    <submittedName>
        <fullName evidence="11">Hexose transporter</fullName>
    </submittedName>
</protein>
<keyword evidence="12" id="KW-1185">Reference proteome</keyword>
<feature type="transmembrane region" description="Helical" evidence="9">
    <location>
        <begin position="482"/>
        <end position="502"/>
    </location>
</feature>
<dbReference type="GO" id="GO:0005351">
    <property type="term" value="F:carbohydrate:proton symporter activity"/>
    <property type="evidence" value="ECO:0007669"/>
    <property type="project" value="TreeGrafter"/>
</dbReference>